<dbReference type="RefSeq" id="WP_071455423.1">
    <property type="nucleotide sequence ID" value="NZ_CP017675.1"/>
</dbReference>
<evidence type="ECO:0000256" key="7">
    <source>
        <dbReference type="ARBA" id="ARBA00022989"/>
    </source>
</evidence>
<dbReference type="NCBIfam" id="TIGR00077">
    <property type="entry name" value="lspA"/>
    <property type="match status" value="1"/>
</dbReference>
<feature type="transmembrane region" description="Helical" evidence="9">
    <location>
        <begin position="126"/>
        <end position="146"/>
    </location>
</feature>
<dbReference type="AlphaFoldDB" id="A0A1J0AGQ1"/>
<dbReference type="UniPathway" id="UPA00665"/>
<comment type="caution">
    <text evidence="9">Lacks conserved residue(s) required for the propagation of feature annotation.</text>
</comment>
<keyword evidence="6 9" id="KW-0378">Hydrolase</keyword>
<dbReference type="EMBL" id="CP017675">
    <property type="protein sequence ID" value="APB35080.1"/>
    <property type="molecule type" value="Genomic_DNA"/>
</dbReference>
<evidence type="ECO:0000313" key="13">
    <source>
        <dbReference type="Proteomes" id="UP000180235"/>
    </source>
</evidence>
<comment type="pathway">
    <text evidence="9">Protein modification; lipoprotein biosynthesis (signal peptide cleavage).</text>
</comment>
<accession>A0A1J0AGQ1</accession>
<keyword evidence="5 9" id="KW-0064">Aspartyl protease</keyword>
<organism evidence="12 13">
    <name type="scientific">Gloeomargarita lithophora Alchichica-D10</name>
    <dbReference type="NCBI Taxonomy" id="1188229"/>
    <lineage>
        <taxon>Bacteria</taxon>
        <taxon>Bacillati</taxon>
        <taxon>Cyanobacteriota</taxon>
        <taxon>Cyanophyceae</taxon>
        <taxon>Gloeomargaritales</taxon>
        <taxon>Gloeomargaritaceae</taxon>
        <taxon>Gloeomargarita</taxon>
    </lineage>
</organism>
<evidence type="ECO:0000256" key="11">
    <source>
        <dbReference type="RuleBase" id="RU004181"/>
    </source>
</evidence>
<dbReference type="HAMAP" id="MF_00161">
    <property type="entry name" value="LspA"/>
    <property type="match status" value="1"/>
</dbReference>
<dbReference type="Pfam" id="PF01252">
    <property type="entry name" value="Peptidase_A8"/>
    <property type="match status" value="1"/>
</dbReference>
<evidence type="ECO:0000256" key="1">
    <source>
        <dbReference type="ARBA" id="ARBA00006139"/>
    </source>
</evidence>
<evidence type="ECO:0000256" key="10">
    <source>
        <dbReference type="RuleBase" id="RU000594"/>
    </source>
</evidence>
<evidence type="ECO:0000313" key="12">
    <source>
        <dbReference type="EMBL" id="APB35080.1"/>
    </source>
</evidence>
<evidence type="ECO:0000256" key="6">
    <source>
        <dbReference type="ARBA" id="ARBA00022801"/>
    </source>
</evidence>
<feature type="transmembrane region" description="Helical" evidence="9">
    <location>
        <begin position="63"/>
        <end position="81"/>
    </location>
</feature>
<keyword evidence="4 9" id="KW-0812">Transmembrane</keyword>
<dbReference type="PRINTS" id="PR00781">
    <property type="entry name" value="LIPOSIGPTASE"/>
</dbReference>
<dbReference type="STRING" id="1188229.GlitD10_2737"/>
<evidence type="ECO:0000256" key="9">
    <source>
        <dbReference type="HAMAP-Rule" id="MF_00161"/>
    </source>
</evidence>
<dbReference type="KEGG" id="glt:GlitD10_2737"/>
<dbReference type="GO" id="GO:0005886">
    <property type="term" value="C:plasma membrane"/>
    <property type="evidence" value="ECO:0007669"/>
    <property type="project" value="UniProtKB-SubCell"/>
</dbReference>
<evidence type="ECO:0000256" key="5">
    <source>
        <dbReference type="ARBA" id="ARBA00022750"/>
    </source>
</evidence>
<comment type="function">
    <text evidence="9 10">This protein specifically catalyzes the removal of signal peptides from prolipoproteins.</text>
</comment>
<sequence>MVKHGWFWVAAGTGVLLDQLSKSWVGQNFGLGESWPLWAGVFHFTYVLNTGAAFSLFVQGTAWLRWLSVAVSAGLMALAVAGPRLAGREQWGYGLILAGAVGNGIDRFRLGAVIDFLDVRWISFPIFNLADVWINLGLVCLFWHYLRPHSSQNS</sequence>
<feature type="active site" evidence="9">
    <location>
        <position position="131"/>
    </location>
</feature>
<dbReference type="InterPro" id="IPR001872">
    <property type="entry name" value="Peptidase_A8"/>
</dbReference>
<comment type="similarity">
    <text evidence="1 9 11">Belongs to the peptidase A8 family.</text>
</comment>
<dbReference type="PROSITE" id="PS00855">
    <property type="entry name" value="SPASE_II"/>
    <property type="match status" value="1"/>
</dbReference>
<keyword evidence="3 9" id="KW-0645">Protease</keyword>
<evidence type="ECO:0000256" key="4">
    <source>
        <dbReference type="ARBA" id="ARBA00022692"/>
    </source>
</evidence>
<dbReference type="EC" id="3.4.23.36" evidence="9"/>
<proteinExistence type="inferred from homology"/>
<keyword evidence="2 9" id="KW-1003">Cell membrane</keyword>
<feature type="transmembrane region" description="Helical" evidence="9">
    <location>
        <begin position="37"/>
        <end position="57"/>
    </location>
</feature>
<reference evidence="12 13" key="1">
    <citation type="submission" date="2016-10" db="EMBL/GenBank/DDBJ databases">
        <title>Description of Gloeomargarita lithophora gen. nov., sp. nov., a thylakoid-bearing basal-branching cyanobacterium with intracellular carbonates, and proposal for Gloeomargaritales ord. nov.</title>
        <authorList>
            <person name="Moreira D."/>
            <person name="Tavera R."/>
            <person name="Benzerara K."/>
            <person name="Skouri-Panet F."/>
            <person name="Couradeau E."/>
            <person name="Gerard E."/>
            <person name="Loussert C."/>
            <person name="Novelo E."/>
            <person name="Zivanovic Y."/>
            <person name="Lopez-Garcia P."/>
        </authorList>
    </citation>
    <scope>NUCLEOTIDE SEQUENCE [LARGE SCALE GENOMIC DNA]</scope>
    <source>
        <strain evidence="12 13">D10</strain>
    </source>
</reference>
<keyword evidence="13" id="KW-1185">Reference proteome</keyword>
<dbReference type="PANTHER" id="PTHR33695">
    <property type="entry name" value="LIPOPROTEIN SIGNAL PEPTIDASE"/>
    <property type="match status" value="1"/>
</dbReference>
<dbReference type="Proteomes" id="UP000180235">
    <property type="component" value="Chromosome"/>
</dbReference>
<dbReference type="OrthoDB" id="9810259at2"/>
<evidence type="ECO:0000256" key="2">
    <source>
        <dbReference type="ARBA" id="ARBA00022475"/>
    </source>
</evidence>
<evidence type="ECO:0000256" key="3">
    <source>
        <dbReference type="ARBA" id="ARBA00022670"/>
    </source>
</evidence>
<keyword evidence="7 9" id="KW-1133">Transmembrane helix</keyword>
<keyword evidence="12" id="KW-0449">Lipoprotein</keyword>
<name>A0A1J0AGQ1_9CYAN</name>
<comment type="subcellular location">
    <subcellularLocation>
        <location evidence="9">Cell membrane</location>
        <topology evidence="9">Multi-pass membrane protein</topology>
    </subcellularLocation>
</comment>
<evidence type="ECO:0000256" key="8">
    <source>
        <dbReference type="ARBA" id="ARBA00023136"/>
    </source>
</evidence>
<gene>
    <name evidence="9 12" type="primary">lspA</name>
    <name evidence="12" type="ORF">GlitD10_2737</name>
</gene>
<keyword evidence="8 9" id="KW-0472">Membrane</keyword>
<protein>
    <recommendedName>
        <fullName evidence="9">Lipoprotein signal peptidase</fullName>
        <ecNumber evidence="9">3.4.23.36</ecNumber>
    </recommendedName>
    <alternativeName>
        <fullName evidence="9">Prolipoprotein signal peptidase</fullName>
    </alternativeName>
    <alternativeName>
        <fullName evidence="9">Signal peptidase II</fullName>
        <shortName evidence="9">SPase II</shortName>
    </alternativeName>
</protein>
<dbReference type="GO" id="GO:0004190">
    <property type="term" value="F:aspartic-type endopeptidase activity"/>
    <property type="evidence" value="ECO:0007669"/>
    <property type="project" value="UniProtKB-UniRule"/>
</dbReference>
<comment type="catalytic activity">
    <reaction evidence="9 10">
        <text>Release of signal peptides from bacterial membrane prolipoproteins. Hydrolyzes -Xaa-Yaa-Zaa-|-(S,diacylglyceryl)Cys-, in which Xaa is hydrophobic (preferably Leu), and Yaa (Ala or Ser) and Zaa (Gly or Ala) have small, neutral side chains.</text>
        <dbReference type="EC" id="3.4.23.36"/>
    </reaction>
</comment>
<dbReference type="GO" id="GO:0006508">
    <property type="term" value="P:proteolysis"/>
    <property type="evidence" value="ECO:0007669"/>
    <property type="project" value="UniProtKB-KW"/>
</dbReference>
<feature type="active site" evidence="9">
    <location>
        <position position="115"/>
    </location>
</feature>
<dbReference type="PANTHER" id="PTHR33695:SF1">
    <property type="entry name" value="LIPOPROTEIN SIGNAL PEPTIDASE"/>
    <property type="match status" value="1"/>
</dbReference>